<feature type="transmembrane region" description="Helical" evidence="7">
    <location>
        <begin position="48"/>
        <end position="71"/>
    </location>
</feature>
<keyword evidence="3 7" id="KW-0812">Transmembrane</keyword>
<dbReference type="InterPro" id="IPR001046">
    <property type="entry name" value="NRAMP_fam"/>
</dbReference>
<feature type="transmembrane region" description="Helical" evidence="7">
    <location>
        <begin position="283"/>
        <end position="306"/>
    </location>
</feature>
<dbReference type="RefSeq" id="WP_259498827.1">
    <property type="nucleotide sequence ID" value="NZ_JARBWL010000002.1"/>
</dbReference>
<keyword evidence="4" id="KW-0769">Symport</keyword>
<keyword evidence="2" id="KW-0813">Transport</keyword>
<evidence type="ECO:0000313" key="9">
    <source>
        <dbReference type="Proteomes" id="UP001159100"/>
    </source>
</evidence>
<evidence type="ECO:0000313" key="8">
    <source>
        <dbReference type="EMBL" id="MDI2593506.1"/>
    </source>
</evidence>
<accession>A0ABT6QRK5</accession>
<keyword evidence="9" id="KW-1185">Reference proteome</keyword>
<feature type="transmembrane region" description="Helical" evidence="7">
    <location>
        <begin position="153"/>
        <end position="172"/>
    </location>
</feature>
<comment type="caution">
    <text evidence="8">The sequence shown here is derived from an EMBL/GenBank/DDBJ whole genome shotgun (WGS) entry which is preliminary data.</text>
</comment>
<dbReference type="EMBL" id="JARBWL010000002">
    <property type="protein sequence ID" value="MDI2593506.1"/>
    <property type="molecule type" value="Genomic_DNA"/>
</dbReference>
<name>A0ABT6QRK5_9PSED</name>
<evidence type="ECO:0000256" key="2">
    <source>
        <dbReference type="ARBA" id="ARBA00022448"/>
    </source>
</evidence>
<comment type="subcellular location">
    <subcellularLocation>
        <location evidence="1">Membrane</location>
        <topology evidence="1">Multi-pass membrane protein</topology>
    </subcellularLocation>
</comment>
<feature type="transmembrane region" description="Helical" evidence="7">
    <location>
        <begin position="387"/>
        <end position="409"/>
    </location>
</feature>
<dbReference type="Pfam" id="PF01566">
    <property type="entry name" value="Nramp"/>
    <property type="match status" value="1"/>
</dbReference>
<evidence type="ECO:0000256" key="1">
    <source>
        <dbReference type="ARBA" id="ARBA00004141"/>
    </source>
</evidence>
<keyword evidence="6 7" id="KW-0472">Membrane</keyword>
<feature type="transmembrane region" description="Helical" evidence="7">
    <location>
        <begin position="192"/>
        <end position="212"/>
    </location>
</feature>
<dbReference type="PANTHER" id="PTHR11706">
    <property type="entry name" value="SOLUTE CARRIER PROTEIN FAMILY 11 MEMBER"/>
    <property type="match status" value="1"/>
</dbReference>
<evidence type="ECO:0000256" key="5">
    <source>
        <dbReference type="ARBA" id="ARBA00022989"/>
    </source>
</evidence>
<evidence type="ECO:0000256" key="3">
    <source>
        <dbReference type="ARBA" id="ARBA00022692"/>
    </source>
</evidence>
<organism evidence="8 9">
    <name type="scientific">Pseudomonas fungipugnans</name>
    <dbReference type="NCBI Taxonomy" id="3024217"/>
    <lineage>
        <taxon>Bacteria</taxon>
        <taxon>Pseudomonadati</taxon>
        <taxon>Pseudomonadota</taxon>
        <taxon>Gammaproteobacteria</taxon>
        <taxon>Pseudomonadales</taxon>
        <taxon>Pseudomonadaceae</taxon>
        <taxon>Pseudomonas</taxon>
    </lineage>
</organism>
<reference evidence="8 9" key="1">
    <citation type="submission" date="2023-02" db="EMBL/GenBank/DDBJ databases">
        <title>Pseudomonas chrutzelriedensis sp. nov., a potently antifungal strain isolated from moss.</title>
        <authorList>
            <person name="Schnyder A."/>
            <person name="Kalawong R."/>
            <person name="Eberl L."/>
            <person name="Agnoli K."/>
        </authorList>
    </citation>
    <scope>NUCLEOTIDE SEQUENCE [LARGE SCALE GENOMIC DNA]</scope>
    <source>
        <strain evidence="8 9">681</strain>
    </source>
</reference>
<protein>
    <submittedName>
        <fullName evidence="8">Divalent metal cation transporter</fullName>
    </submittedName>
</protein>
<evidence type="ECO:0000256" key="7">
    <source>
        <dbReference type="SAM" id="Phobius"/>
    </source>
</evidence>
<evidence type="ECO:0000256" key="6">
    <source>
        <dbReference type="ARBA" id="ARBA00023136"/>
    </source>
</evidence>
<feature type="transmembrane region" description="Helical" evidence="7">
    <location>
        <begin position="92"/>
        <end position="110"/>
    </location>
</feature>
<feature type="transmembrane region" description="Helical" evidence="7">
    <location>
        <begin position="327"/>
        <end position="347"/>
    </location>
</feature>
<feature type="transmembrane region" description="Helical" evidence="7">
    <location>
        <begin position="233"/>
        <end position="255"/>
    </location>
</feature>
<keyword evidence="5 7" id="KW-1133">Transmembrane helix</keyword>
<gene>
    <name evidence="8" type="ORF">POF45_19055</name>
</gene>
<evidence type="ECO:0000256" key="4">
    <source>
        <dbReference type="ARBA" id="ARBA00022847"/>
    </source>
</evidence>
<proteinExistence type="predicted"/>
<dbReference type="PANTHER" id="PTHR11706:SF33">
    <property type="entry name" value="NATURAL RESISTANCE-ASSOCIATED MACROPHAGE PROTEIN 2"/>
    <property type="match status" value="1"/>
</dbReference>
<feature type="transmembrane region" description="Helical" evidence="7">
    <location>
        <begin position="116"/>
        <end position="141"/>
    </location>
</feature>
<sequence length="414" mass="43631">MSDLPAESPLLRQRLTRMLAAMGPGLVVMMADTEAGSVITAAQSGAQWGYRLLLLQFLLVPLMFMAQELTVRLGLCTGKGYVELVRQRFGRALAAITAVVLLLSCFGALLTQMSGLVGAGGLFGIPGWLILLTLVVFILGMVLTGSYRSVERVTLAVGMFGLAFVVMAIKSRPDIPQLLHDIAHMPLNNPDYLYLMAANLGTSVMPWTVFYQQSALIDKGLDATHLPMARADTLVGAVFCQVLTAAIVIAAAATLGGHSAGLDSIAQIGEAFGALIGPTWGELVFAIGLAGGALVATIVVCLSAVWAVGEALGVRHSLEQHPLDAPWFYGPFALLLIAGALLVASGVNLIRLSIAVGVLNALLIPLILLLLYLLARRVLPPEHRLRGRYAQVVAVIFTLTSVLGLYAGLCGSLG</sequence>
<feature type="transmembrane region" description="Helical" evidence="7">
    <location>
        <begin position="353"/>
        <end position="375"/>
    </location>
</feature>
<dbReference type="Proteomes" id="UP001159100">
    <property type="component" value="Unassembled WGS sequence"/>
</dbReference>